<dbReference type="Proteomes" id="UP000294530">
    <property type="component" value="Unassembled WGS sequence"/>
</dbReference>
<comment type="caution">
    <text evidence="1">The sequence shown here is derived from an EMBL/GenBank/DDBJ whole genome shotgun (WGS) entry which is preliminary data.</text>
</comment>
<evidence type="ECO:0000313" key="2">
    <source>
        <dbReference type="Proteomes" id="UP000294530"/>
    </source>
</evidence>
<dbReference type="OrthoDB" id="48036at2759"/>
<sequence>MKVKKRTHSNPKMSKQCQTNITDAFDAISNYEEMLIAQGEAMGMERGREHGIEEGYELGPRAAKSIASFGELIKTFELKNSLDDDIIHKLLLIRAKFKIIVAITGLQKKLVYSEEEIKAHKEMSF</sequence>
<evidence type="ECO:0008006" key="3">
    <source>
        <dbReference type="Google" id="ProtNLM"/>
    </source>
</evidence>
<dbReference type="RefSeq" id="XP_067822575.1">
    <property type="nucleotide sequence ID" value="XM_067961802.1"/>
</dbReference>
<keyword evidence="2" id="KW-1185">Reference proteome</keyword>
<reference evidence="1 2" key="1">
    <citation type="journal article" date="2021" name="Genome Biol.">
        <title>AFLAP: assembly-free linkage analysis pipeline using k-mers from genome sequencing data.</title>
        <authorList>
            <person name="Fletcher K."/>
            <person name="Zhang L."/>
            <person name="Gil J."/>
            <person name="Han R."/>
            <person name="Cavanaugh K."/>
            <person name="Michelmore R."/>
        </authorList>
    </citation>
    <scope>NUCLEOTIDE SEQUENCE [LARGE SCALE GENOMIC DNA]</scope>
    <source>
        <strain evidence="1 2">SF5</strain>
    </source>
</reference>
<evidence type="ECO:0000313" key="1">
    <source>
        <dbReference type="EMBL" id="TDH73076.1"/>
    </source>
</evidence>
<organism evidence="1 2">
    <name type="scientific">Bremia lactucae</name>
    <name type="common">Lettuce downy mildew</name>
    <dbReference type="NCBI Taxonomy" id="4779"/>
    <lineage>
        <taxon>Eukaryota</taxon>
        <taxon>Sar</taxon>
        <taxon>Stramenopiles</taxon>
        <taxon>Oomycota</taxon>
        <taxon>Peronosporomycetes</taxon>
        <taxon>Peronosporales</taxon>
        <taxon>Peronosporaceae</taxon>
        <taxon>Bremia</taxon>
    </lineage>
</organism>
<dbReference type="KEGG" id="blac:94347473"/>
<accession>A0A976NYX1</accession>
<name>A0A976NYX1_BRELC</name>
<protein>
    <recommendedName>
        <fullName evidence="3">Essential protein Yae1 N-terminal domain-containing protein</fullName>
    </recommendedName>
</protein>
<proteinExistence type="predicted"/>
<dbReference type="GeneID" id="94347473"/>
<dbReference type="AlphaFoldDB" id="A0A976NYX1"/>
<dbReference type="EMBL" id="SHOA02000001">
    <property type="protein sequence ID" value="TDH73076.1"/>
    <property type="molecule type" value="Genomic_DNA"/>
</dbReference>
<gene>
    <name evidence="1" type="ORF">CCR75_003709</name>
</gene>